<sequence>MLQIAFDWKNHHLHQFNIFDASGKCVLNTISESEEVYESIDQCEIL</sequence>
<organism evidence="1 2">
    <name type="scientific">Clostridium estertheticum</name>
    <dbReference type="NCBI Taxonomy" id="238834"/>
    <lineage>
        <taxon>Bacteria</taxon>
        <taxon>Bacillati</taxon>
        <taxon>Bacillota</taxon>
        <taxon>Clostridia</taxon>
        <taxon>Eubacteriales</taxon>
        <taxon>Clostridiaceae</taxon>
        <taxon>Clostridium</taxon>
    </lineage>
</organism>
<evidence type="ECO:0000313" key="2">
    <source>
        <dbReference type="Proteomes" id="UP001164733"/>
    </source>
</evidence>
<protein>
    <submittedName>
        <fullName evidence="1">Plasmid pRiA4b ORF-3 family protein</fullName>
    </submittedName>
</protein>
<gene>
    <name evidence="1" type="ORF">LL038_14045</name>
</gene>
<dbReference type="EMBL" id="CP086239">
    <property type="protein sequence ID" value="WAG63114.1"/>
    <property type="molecule type" value="Genomic_DNA"/>
</dbReference>
<accession>A0AA47IA38</accession>
<name>A0AA47IA38_9CLOT</name>
<proteinExistence type="predicted"/>
<dbReference type="RefSeq" id="WP_216122168.1">
    <property type="nucleotide sequence ID" value="NZ_CP086239.1"/>
</dbReference>
<evidence type="ECO:0000313" key="1">
    <source>
        <dbReference type="EMBL" id="WAG63114.1"/>
    </source>
</evidence>
<dbReference type="Proteomes" id="UP001164733">
    <property type="component" value="Chromosome"/>
</dbReference>
<reference evidence="1" key="1">
    <citation type="submission" date="2021-11" db="EMBL/GenBank/DDBJ databases">
        <title>Clostridia strains as spoilage organisms.</title>
        <authorList>
            <person name="Wambui J."/>
            <person name="Stevens M.J.A."/>
            <person name="Stephan R."/>
        </authorList>
    </citation>
    <scope>NUCLEOTIDE SEQUENCE</scope>
    <source>
        <strain evidence="1">CF009</strain>
    </source>
</reference>
<dbReference type="AlphaFoldDB" id="A0AA47IA38"/>